<accession>A0A2I1HUS9</accession>
<dbReference type="VEuPathDB" id="FungiDB:FUN_011092"/>
<feature type="non-terminal residue" evidence="1">
    <location>
        <position position="368"/>
    </location>
</feature>
<sequence length="368" mass="43382">MKIHIKRNTALDLENLLKDLFKPYDMKDDKQEKFDNSELSKTTERLTSLVENDPKKVNEVQDAIAPDIALWIWKLYTAMEELDFMLQKNTNSQSELNMKKLMKKLSLKELVKIILDSEDQKYHFKSESTKLTVDYHILRELYGASKELLNIVEKENEKKNEQPSKKGSDGIEEEFTKITKKLEVIKQIMEKSKKSHTKEFTDFTNNLIGELDGIKERLKYINQWAEGLNNFTDPTSAQVDQLLEEIPKILNCDNLEKYDEKWKKTFYKTSKREDTLKQKDPPNLKDITNLPLIIYEIEKELSKTPKILKEIDQKIETPIEDLGYAKIVNRCSKDKLDDIEKKLFEMHDNIRKDLMNSEIDKIEKNLLK</sequence>
<protein>
    <submittedName>
        <fullName evidence="1">Uncharacterized protein</fullName>
    </submittedName>
</protein>
<name>A0A2I1HUS9_9GLOM</name>
<evidence type="ECO:0000313" key="1">
    <source>
        <dbReference type="EMBL" id="PKY62593.1"/>
    </source>
</evidence>
<organism evidence="1 2">
    <name type="scientific">Rhizophagus irregularis</name>
    <dbReference type="NCBI Taxonomy" id="588596"/>
    <lineage>
        <taxon>Eukaryota</taxon>
        <taxon>Fungi</taxon>
        <taxon>Fungi incertae sedis</taxon>
        <taxon>Mucoromycota</taxon>
        <taxon>Glomeromycotina</taxon>
        <taxon>Glomeromycetes</taxon>
        <taxon>Glomerales</taxon>
        <taxon>Glomeraceae</taxon>
        <taxon>Rhizophagus</taxon>
    </lineage>
</organism>
<comment type="caution">
    <text evidence="1">The sequence shown here is derived from an EMBL/GenBank/DDBJ whole genome shotgun (WGS) entry which is preliminary data.</text>
</comment>
<dbReference type="VEuPathDB" id="FungiDB:RhiirA1_454795"/>
<dbReference type="AlphaFoldDB" id="A0A2I1HUS9"/>
<dbReference type="EMBL" id="LLXI01007456">
    <property type="protein sequence ID" value="PKY62593.1"/>
    <property type="molecule type" value="Genomic_DNA"/>
</dbReference>
<reference evidence="1 2" key="1">
    <citation type="submission" date="2015-10" db="EMBL/GenBank/DDBJ databases">
        <title>Genome analyses suggest a sexual origin of heterokaryosis in a supposedly ancient asexual fungus.</title>
        <authorList>
            <person name="Ropars J."/>
            <person name="Sedzielewska K."/>
            <person name="Noel J."/>
            <person name="Charron P."/>
            <person name="Farinelli L."/>
            <person name="Marton T."/>
            <person name="Kruger M."/>
            <person name="Pelin A."/>
            <person name="Brachmann A."/>
            <person name="Corradi N."/>
        </authorList>
    </citation>
    <scope>NUCLEOTIDE SEQUENCE [LARGE SCALE GENOMIC DNA]</scope>
    <source>
        <strain evidence="1 2">A4</strain>
    </source>
</reference>
<keyword evidence="2" id="KW-1185">Reference proteome</keyword>
<dbReference type="Proteomes" id="UP000234323">
    <property type="component" value="Unassembled WGS sequence"/>
</dbReference>
<gene>
    <name evidence="1" type="ORF">RhiirA4_489307</name>
</gene>
<dbReference type="VEuPathDB" id="FungiDB:RhiirFUN_006147"/>
<evidence type="ECO:0000313" key="2">
    <source>
        <dbReference type="Proteomes" id="UP000234323"/>
    </source>
</evidence>
<proteinExistence type="predicted"/>